<keyword evidence="2" id="KW-1185">Reference proteome</keyword>
<dbReference type="GeneID" id="108009045"/>
<reference evidence="3" key="1">
    <citation type="submission" date="2025-08" db="UniProtKB">
        <authorList>
            <consortium name="RefSeq"/>
        </authorList>
    </citation>
    <scope>IDENTIFICATION</scope>
</reference>
<name>A0AB39Z517_DROSZ</name>
<dbReference type="Proteomes" id="UP001652628">
    <property type="component" value="Chromosome 2R"/>
</dbReference>
<organism evidence="2 3">
    <name type="scientific">Drosophila suzukii</name>
    <name type="common">Spotted-wing drosophila fruit fly</name>
    <dbReference type="NCBI Taxonomy" id="28584"/>
    <lineage>
        <taxon>Eukaryota</taxon>
        <taxon>Metazoa</taxon>
        <taxon>Ecdysozoa</taxon>
        <taxon>Arthropoda</taxon>
        <taxon>Hexapoda</taxon>
        <taxon>Insecta</taxon>
        <taxon>Pterygota</taxon>
        <taxon>Neoptera</taxon>
        <taxon>Endopterygota</taxon>
        <taxon>Diptera</taxon>
        <taxon>Brachycera</taxon>
        <taxon>Muscomorpha</taxon>
        <taxon>Ephydroidea</taxon>
        <taxon>Drosophilidae</taxon>
        <taxon>Drosophila</taxon>
        <taxon>Sophophora</taxon>
    </lineage>
</organism>
<feature type="compositionally biased region" description="Low complexity" evidence="1">
    <location>
        <begin position="14"/>
        <end position="39"/>
    </location>
</feature>
<proteinExistence type="predicted"/>
<evidence type="ECO:0000313" key="3">
    <source>
        <dbReference type="RefSeq" id="XP_016928536.2"/>
    </source>
</evidence>
<dbReference type="RefSeq" id="XP_016928536.2">
    <property type="nucleotide sequence ID" value="XM_017073047.4"/>
</dbReference>
<sequence>MSEEEVPGEGGEESPGAGSVEEVAAPVPDTTTAEPVDTTTSGARMIMMMNHPWMAAAAVAVYATKVMWLKFRELGLAKQKKAVRNHQDKTLKPQEDYKECGLESDSDEESDAEPDEADPASKPPLKWVGNACDLGTEGSSSNVFH</sequence>
<accession>A0AB39Z517</accession>
<feature type="compositionally biased region" description="Acidic residues" evidence="1">
    <location>
        <begin position="102"/>
        <end position="118"/>
    </location>
</feature>
<feature type="compositionally biased region" description="Acidic residues" evidence="1">
    <location>
        <begin position="1"/>
        <end position="12"/>
    </location>
</feature>
<feature type="region of interest" description="Disordered" evidence="1">
    <location>
        <begin position="80"/>
        <end position="145"/>
    </location>
</feature>
<protein>
    <submittedName>
        <fullName evidence="3">Uncharacterized protein</fullName>
    </submittedName>
</protein>
<gene>
    <name evidence="3" type="primary">LOC108009045</name>
</gene>
<dbReference type="AlphaFoldDB" id="A0AB39Z517"/>
<feature type="compositionally biased region" description="Basic and acidic residues" evidence="1">
    <location>
        <begin position="85"/>
        <end position="101"/>
    </location>
</feature>
<feature type="region of interest" description="Disordered" evidence="1">
    <location>
        <begin position="1"/>
        <end position="39"/>
    </location>
</feature>
<evidence type="ECO:0000256" key="1">
    <source>
        <dbReference type="SAM" id="MobiDB-lite"/>
    </source>
</evidence>
<evidence type="ECO:0000313" key="2">
    <source>
        <dbReference type="Proteomes" id="UP001652628"/>
    </source>
</evidence>